<protein>
    <recommendedName>
        <fullName evidence="1">Dienelactone hydrolase domain-containing protein</fullName>
    </recommendedName>
</protein>
<dbReference type="InterPro" id="IPR002925">
    <property type="entry name" value="Dienelactn_hydro"/>
</dbReference>
<dbReference type="PANTHER" id="PTHR46623:SF6">
    <property type="entry name" value="ALPHA_BETA-HYDROLASES SUPERFAMILY PROTEIN"/>
    <property type="match status" value="1"/>
</dbReference>
<feature type="non-terminal residue" evidence="2">
    <location>
        <position position="108"/>
    </location>
</feature>
<dbReference type="InterPro" id="IPR029058">
    <property type="entry name" value="AB_hydrolase_fold"/>
</dbReference>
<dbReference type="Proteomes" id="UP000236333">
    <property type="component" value="Unassembled WGS sequence"/>
</dbReference>
<proteinExistence type="predicted"/>
<gene>
    <name evidence="2" type="ORF">TSOC_014366</name>
</gene>
<keyword evidence="3" id="KW-1185">Reference proteome</keyword>
<name>A0A2J7ZHU3_9CHLO</name>
<dbReference type="GO" id="GO:0016787">
    <property type="term" value="F:hydrolase activity"/>
    <property type="evidence" value="ECO:0007669"/>
    <property type="project" value="InterPro"/>
</dbReference>
<evidence type="ECO:0000313" key="3">
    <source>
        <dbReference type="Proteomes" id="UP000236333"/>
    </source>
</evidence>
<sequence length="108" mass="10832">MTRPAAPAAAPLVLSPGVTASPSAPPPPLPLAAAAACAPPGAMRQVTFGTGALPGFEAGSTSAPGVLLVQEWWGVTEIVKQQAELIAAEGFRVLVPDLYKGTVGVDME</sequence>
<dbReference type="AlphaFoldDB" id="A0A2J7ZHU3"/>
<comment type="caution">
    <text evidence="2">The sequence shown here is derived from an EMBL/GenBank/DDBJ whole genome shotgun (WGS) entry which is preliminary data.</text>
</comment>
<evidence type="ECO:0000259" key="1">
    <source>
        <dbReference type="Pfam" id="PF01738"/>
    </source>
</evidence>
<reference evidence="2 3" key="1">
    <citation type="journal article" date="2017" name="Mol. Biol. Evol.">
        <title>The 4-celled Tetrabaena socialis nuclear genome reveals the essential components for genetic control of cell number at the origin of multicellularity in the volvocine lineage.</title>
        <authorList>
            <person name="Featherston J."/>
            <person name="Arakaki Y."/>
            <person name="Hanschen E.R."/>
            <person name="Ferris P.J."/>
            <person name="Michod R.E."/>
            <person name="Olson B.J.S.C."/>
            <person name="Nozaki H."/>
            <person name="Durand P.M."/>
        </authorList>
    </citation>
    <scope>NUCLEOTIDE SEQUENCE [LARGE SCALE GENOMIC DNA]</scope>
    <source>
        <strain evidence="2 3">NIES-571</strain>
    </source>
</reference>
<dbReference type="Gene3D" id="3.40.50.1820">
    <property type="entry name" value="alpha/beta hydrolase"/>
    <property type="match status" value="1"/>
</dbReference>
<dbReference type="Pfam" id="PF01738">
    <property type="entry name" value="DLH"/>
    <property type="match status" value="1"/>
</dbReference>
<dbReference type="EMBL" id="PGGS01002056">
    <property type="protein sequence ID" value="PNG99844.1"/>
    <property type="molecule type" value="Genomic_DNA"/>
</dbReference>
<dbReference type="InterPro" id="IPR051049">
    <property type="entry name" value="Dienelactone_hydrolase-like"/>
</dbReference>
<dbReference type="PANTHER" id="PTHR46623">
    <property type="entry name" value="CARBOXYMETHYLENEBUTENOLIDASE-RELATED"/>
    <property type="match status" value="1"/>
</dbReference>
<dbReference type="SUPFAM" id="SSF53474">
    <property type="entry name" value="alpha/beta-Hydrolases"/>
    <property type="match status" value="1"/>
</dbReference>
<dbReference type="OrthoDB" id="17560at2759"/>
<feature type="domain" description="Dienelactone hydrolase" evidence="1">
    <location>
        <begin position="58"/>
        <end position="103"/>
    </location>
</feature>
<accession>A0A2J7ZHU3</accession>
<organism evidence="2 3">
    <name type="scientific">Tetrabaena socialis</name>
    <dbReference type="NCBI Taxonomy" id="47790"/>
    <lineage>
        <taxon>Eukaryota</taxon>
        <taxon>Viridiplantae</taxon>
        <taxon>Chlorophyta</taxon>
        <taxon>core chlorophytes</taxon>
        <taxon>Chlorophyceae</taxon>
        <taxon>CS clade</taxon>
        <taxon>Chlamydomonadales</taxon>
        <taxon>Tetrabaenaceae</taxon>
        <taxon>Tetrabaena</taxon>
    </lineage>
</organism>
<evidence type="ECO:0000313" key="2">
    <source>
        <dbReference type="EMBL" id="PNG99844.1"/>
    </source>
</evidence>